<gene>
    <name evidence="6" type="ORF">FHU37_004650</name>
</gene>
<feature type="region of interest" description="Disordered" evidence="2">
    <location>
        <begin position="430"/>
        <end position="463"/>
    </location>
</feature>
<keyword evidence="7" id="KW-1185">Reference proteome</keyword>
<dbReference type="PANTHER" id="PTHR44757:SF2">
    <property type="entry name" value="BIOFILM ARCHITECTURE MAINTENANCE PROTEIN MBAA"/>
    <property type="match status" value="1"/>
</dbReference>
<dbReference type="InterPro" id="IPR001610">
    <property type="entry name" value="PAC"/>
</dbReference>
<feature type="domain" description="PAC" evidence="4">
    <location>
        <begin position="337"/>
        <end position="389"/>
    </location>
</feature>
<dbReference type="PROSITE" id="PS50113">
    <property type="entry name" value="PAC"/>
    <property type="match status" value="1"/>
</dbReference>
<dbReference type="InterPro" id="IPR029016">
    <property type="entry name" value="GAF-like_dom_sf"/>
</dbReference>
<evidence type="ECO:0000259" key="3">
    <source>
        <dbReference type="PROSITE" id="PS50112"/>
    </source>
</evidence>
<sequence>MEADSETFVRLETMRRLHRVVAELNAARSLPDTLHAVADGVVASLSFGVAVVNLVRADGDLTVCAVSGDEQARRALLGRVGRRDQWERLLTRGQEWGTLRFVPHDEAVLSAGALPGWADAAGCPTGPVEPAVGLPRPVAPAGRAAAPAEPVGPVDPGGAAGRWAEPGAATEWIPGPEPGEEAVGAPAGWCPGDVLLAPMHTSGGELQGVLSVDLPAGAERPALWQREGLEMFAAQASIAISNARLRADMQRAMTRLEREQQALRASEESFRAAFEYAPSGMAMAELHSRHEGKLLRVNAALCRMLGLTPTGLREISLHHLVHPDDMAVLEADTVVGREMEVRLACRDGDWRWVCLRTSVVKDATDTPRYLLTHVEDIEERKRHELMLAHRASHDALTGLPNSAELRARLARRLCSLDYGMAVQAGYARERRDDGAGGAEEGEPGQHQHVCEPGPADRRGADGEPSRGLAVLFCDLDGFKSINDRFGHHTGDAVLVEVARRLTGAVREGDTVARLGGDEFVVLADGIGREEVRDLAARLRTVLAHPIRVDGRAVRVGASFGVGWAGCGMTADDVLRAADQRMYSDKRTRSRSQRRAV</sequence>
<accession>A0A853AAG9</accession>
<dbReference type="InterPro" id="IPR013655">
    <property type="entry name" value="PAS_fold_3"/>
</dbReference>
<dbReference type="InterPro" id="IPR035965">
    <property type="entry name" value="PAS-like_dom_sf"/>
</dbReference>
<dbReference type="InterPro" id="IPR000160">
    <property type="entry name" value="GGDEF_dom"/>
</dbReference>
<dbReference type="SMART" id="SM00086">
    <property type="entry name" value="PAC"/>
    <property type="match status" value="1"/>
</dbReference>
<dbReference type="Gene3D" id="3.30.450.40">
    <property type="match status" value="1"/>
</dbReference>
<dbReference type="Pfam" id="PF08447">
    <property type="entry name" value="PAS_3"/>
    <property type="match status" value="1"/>
</dbReference>
<dbReference type="CDD" id="cd00130">
    <property type="entry name" value="PAS"/>
    <property type="match status" value="1"/>
</dbReference>
<dbReference type="NCBIfam" id="TIGR00254">
    <property type="entry name" value="GGDEF"/>
    <property type="match status" value="1"/>
</dbReference>
<dbReference type="SUPFAM" id="SSF55073">
    <property type="entry name" value="Nucleotide cyclase"/>
    <property type="match status" value="1"/>
</dbReference>
<protein>
    <submittedName>
        <fullName evidence="6">Diguanylate cyclase (GGDEF)-like protein/PAS domain S-box-containing protein</fullName>
    </submittedName>
</protein>
<feature type="domain" description="PAS" evidence="3">
    <location>
        <begin position="266"/>
        <end position="330"/>
    </location>
</feature>
<reference evidence="6 7" key="1">
    <citation type="submission" date="2020-07" db="EMBL/GenBank/DDBJ databases">
        <title>Sequencing the genomes of 1000 actinobacteria strains.</title>
        <authorList>
            <person name="Klenk H.-P."/>
        </authorList>
    </citation>
    <scope>NUCLEOTIDE SEQUENCE [LARGE SCALE GENOMIC DNA]</scope>
    <source>
        <strain evidence="6 7">DSM 42178</strain>
    </source>
</reference>
<evidence type="ECO:0000313" key="7">
    <source>
        <dbReference type="Proteomes" id="UP000567795"/>
    </source>
</evidence>
<evidence type="ECO:0000259" key="5">
    <source>
        <dbReference type="PROSITE" id="PS50887"/>
    </source>
</evidence>
<dbReference type="PROSITE" id="PS50112">
    <property type="entry name" value="PAS"/>
    <property type="match status" value="1"/>
</dbReference>
<evidence type="ECO:0000256" key="2">
    <source>
        <dbReference type="SAM" id="MobiDB-lite"/>
    </source>
</evidence>
<dbReference type="CDD" id="cd01949">
    <property type="entry name" value="GGDEF"/>
    <property type="match status" value="1"/>
</dbReference>
<feature type="domain" description="GGDEF" evidence="5">
    <location>
        <begin position="466"/>
        <end position="596"/>
    </location>
</feature>
<evidence type="ECO:0000313" key="6">
    <source>
        <dbReference type="EMBL" id="NYI07621.1"/>
    </source>
</evidence>
<name>A0A853AAG9_9ACTN</name>
<dbReference type="Gene3D" id="3.30.70.270">
    <property type="match status" value="1"/>
</dbReference>
<dbReference type="InterPro" id="IPR052155">
    <property type="entry name" value="Biofilm_reg_signaling"/>
</dbReference>
<dbReference type="Pfam" id="PF00990">
    <property type="entry name" value="GGDEF"/>
    <property type="match status" value="1"/>
</dbReference>
<dbReference type="InterPro" id="IPR000014">
    <property type="entry name" value="PAS"/>
</dbReference>
<dbReference type="InterPro" id="IPR029787">
    <property type="entry name" value="Nucleotide_cyclase"/>
</dbReference>
<dbReference type="InterPro" id="IPR043128">
    <property type="entry name" value="Rev_trsase/Diguanyl_cyclase"/>
</dbReference>
<dbReference type="SUPFAM" id="SSF55785">
    <property type="entry name" value="PYP-like sensor domain (PAS domain)"/>
    <property type="match status" value="1"/>
</dbReference>
<dbReference type="InterPro" id="IPR000700">
    <property type="entry name" value="PAS-assoc_C"/>
</dbReference>
<dbReference type="SMART" id="SM00267">
    <property type="entry name" value="GGDEF"/>
    <property type="match status" value="1"/>
</dbReference>
<dbReference type="Gene3D" id="3.30.450.20">
    <property type="entry name" value="PAS domain"/>
    <property type="match status" value="1"/>
</dbReference>
<proteinExistence type="predicted"/>
<dbReference type="SMART" id="SM00091">
    <property type="entry name" value="PAS"/>
    <property type="match status" value="1"/>
</dbReference>
<dbReference type="SUPFAM" id="SSF55781">
    <property type="entry name" value="GAF domain-like"/>
    <property type="match status" value="2"/>
</dbReference>
<dbReference type="PROSITE" id="PS50887">
    <property type="entry name" value="GGDEF"/>
    <property type="match status" value="1"/>
</dbReference>
<evidence type="ECO:0000259" key="4">
    <source>
        <dbReference type="PROSITE" id="PS50113"/>
    </source>
</evidence>
<feature type="compositionally biased region" description="Basic and acidic residues" evidence="2">
    <location>
        <begin position="443"/>
        <end position="463"/>
    </location>
</feature>
<dbReference type="NCBIfam" id="TIGR00229">
    <property type="entry name" value="sensory_box"/>
    <property type="match status" value="1"/>
</dbReference>
<keyword evidence="1" id="KW-0175">Coiled coil</keyword>
<dbReference type="RefSeq" id="WP_246451239.1">
    <property type="nucleotide sequence ID" value="NZ_JACBZD010000002.1"/>
</dbReference>
<dbReference type="EMBL" id="JACBZD010000002">
    <property type="protein sequence ID" value="NYI07621.1"/>
    <property type="molecule type" value="Genomic_DNA"/>
</dbReference>
<dbReference type="Proteomes" id="UP000567795">
    <property type="component" value="Unassembled WGS sequence"/>
</dbReference>
<evidence type="ECO:0000256" key="1">
    <source>
        <dbReference type="SAM" id="Coils"/>
    </source>
</evidence>
<dbReference type="PANTHER" id="PTHR44757">
    <property type="entry name" value="DIGUANYLATE CYCLASE DGCP"/>
    <property type="match status" value="1"/>
</dbReference>
<dbReference type="AlphaFoldDB" id="A0A853AAG9"/>
<organism evidence="6 7">
    <name type="scientific">Allostreptomyces psammosilenae</name>
    <dbReference type="NCBI Taxonomy" id="1892865"/>
    <lineage>
        <taxon>Bacteria</taxon>
        <taxon>Bacillati</taxon>
        <taxon>Actinomycetota</taxon>
        <taxon>Actinomycetes</taxon>
        <taxon>Kitasatosporales</taxon>
        <taxon>Streptomycetaceae</taxon>
        <taxon>Allostreptomyces</taxon>
    </lineage>
</organism>
<comment type="caution">
    <text evidence="6">The sequence shown here is derived from an EMBL/GenBank/DDBJ whole genome shotgun (WGS) entry which is preliminary data.</text>
</comment>
<feature type="coiled-coil region" evidence="1">
    <location>
        <begin position="242"/>
        <end position="269"/>
    </location>
</feature>